<dbReference type="EMBL" id="SCEB01214663">
    <property type="protein sequence ID" value="RXM33989.1"/>
    <property type="molecule type" value="Genomic_DNA"/>
</dbReference>
<gene>
    <name evidence="1" type="ORF">EOD39_1184</name>
</gene>
<comment type="caution">
    <text evidence="1">The sequence shown here is derived from an EMBL/GenBank/DDBJ whole genome shotgun (WGS) entry which is preliminary data.</text>
</comment>
<sequence>MGIVTQLCREKLNITNEYVKNLDNNEMWSLFKLHYIDQNRIGVYGKIFPDEGHDIILTKSQYYLYSKVNTFFKECFQEEAILTHASKEADD</sequence>
<evidence type="ECO:0000313" key="2">
    <source>
        <dbReference type="Proteomes" id="UP000289886"/>
    </source>
</evidence>
<accession>A0A444UFP4</accession>
<dbReference type="AlphaFoldDB" id="A0A444UFP4"/>
<protein>
    <submittedName>
        <fullName evidence="1">Uncharacterized protein</fullName>
    </submittedName>
</protein>
<keyword evidence="2" id="KW-1185">Reference proteome</keyword>
<evidence type="ECO:0000313" key="1">
    <source>
        <dbReference type="EMBL" id="RXM33989.1"/>
    </source>
</evidence>
<dbReference type="Proteomes" id="UP000289886">
    <property type="component" value="Unassembled WGS sequence"/>
</dbReference>
<name>A0A444UFP4_ACIRT</name>
<proteinExistence type="predicted"/>
<organism evidence="1 2">
    <name type="scientific">Acipenser ruthenus</name>
    <name type="common">Sterlet sturgeon</name>
    <dbReference type="NCBI Taxonomy" id="7906"/>
    <lineage>
        <taxon>Eukaryota</taxon>
        <taxon>Metazoa</taxon>
        <taxon>Chordata</taxon>
        <taxon>Craniata</taxon>
        <taxon>Vertebrata</taxon>
        <taxon>Euteleostomi</taxon>
        <taxon>Actinopterygii</taxon>
        <taxon>Chondrostei</taxon>
        <taxon>Acipenseriformes</taxon>
        <taxon>Acipenseridae</taxon>
        <taxon>Acipenser</taxon>
    </lineage>
</organism>
<reference evidence="1 2" key="1">
    <citation type="submission" date="2019-01" db="EMBL/GenBank/DDBJ databases">
        <title>Draft Genome and Complete Hox-Cluster Characterization of the Sterlet Sturgeon (Acipenser ruthenus).</title>
        <authorList>
            <person name="Wei Q."/>
        </authorList>
    </citation>
    <scope>NUCLEOTIDE SEQUENCE [LARGE SCALE GENOMIC DNA]</scope>
    <source>
        <strain evidence="1">WHYD16114868_AA</strain>
        <tissue evidence="1">Blood</tissue>
    </source>
</reference>